<protein>
    <submittedName>
        <fullName evidence="7">Allantoate permease</fullName>
    </submittedName>
</protein>
<dbReference type="PANTHER" id="PTHR43791:SF1">
    <property type="entry name" value="ALLANTOATE PERMEASE"/>
    <property type="match status" value="1"/>
</dbReference>
<dbReference type="Pfam" id="PF07690">
    <property type="entry name" value="MFS_1"/>
    <property type="match status" value="1"/>
</dbReference>
<evidence type="ECO:0000256" key="4">
    <source>
        <dbReference type="ARBA" id="ARBA00022989"/>
    </source>
</evidence>
<feature type="transmembrane region" description="Helical" evidence="6">
    <location>
        <begin position="304"/>
        <end position="328"/>
    </location>
</feature>
<comment type="subcellular location">
    <subcellularLocation>
        <location evidence="1">Membrane</location>
        <topology evidence="1">Multi-pass membrane protein</topology>
    </subcellularLocation>
</comment>
<dbReference type="PANTHER" id="PTHR43791">
    <property type="entry name" value="PERMEASE-RELATED"/>
    <property type="match status" value="1"/>
</dbReference>
<proteinExistence type="predicted"/>
<evidence type="ECO:0000256" key="6">
    <source>
        <dbReference type="SAM" id="Phobius"/>
    </source>
</evidence>
<dbReference type="Gene3D" id="1.20.1250.20">
    <property type="entry name" value="MFS general substrate transporter like domains"/>
    <property type="match status" value="2"/>
</dbReference>
<evidence type="ECO:0000256" key="5">
    <source>
        <dbReference type="ARBA" id="ARBA00023136"/>
    </source>
</evidence>
<feature type="transmembrane region" description="Helical" evidence="6">
    <location>
        <begin position="200"/>
        <end position="221"/>
    </location>
</feature>
<feature type="transmembrane region" description="Helical" evidence="6">
    <location>
        <begin position="426"/>
        <end position="448"/>
    </location>
</feature>
<dbReference type="InterPro" id="IPR011701">
    <property type="entry name" value="MFS"/>
</dbReference>
<keyword evidence="3 6" id="KW-0812">Transmembrane</keyword>
<dbReference type="InterPro" id="IPR036259">
    <property type="entry name" value="MFS_trans_sf"/>
</dbReference>
<dbReference type="Proteomes" id="UP001497600">
    <property type="component" value="Chromosome B"/>
</dbReference>
<feature type="transmembrane region" description="Helical" evidence="6">
    <location>
        <begin position="460"/>
        <end position="480"/>
    </location>
</feature>
<feature type="transmembrane region" description="Helical" evidence="6">
    <location>
        <begin position="400"/>
        <end position="420"/>
    </location>
</feature>
<name>A0ABP0E785_9ASCO</name>
<sequence>MADIDKLKVEDTFNDIESQTKPDVIGQVLSPSGKPVNFNADVDVAMKYAIDNKEAHIELDPIAAKRLLRKIDTYLLPLMCVLYCFQFLDKLSNSYASILGLREDLHMVGNMYSWTGTAFYLGYLVFLFPGSYMLQRLPVAKTVSVFIILWGVILCCHATPQYAGFVALRTILGMLESTVTPAFTIITAQWYTQEEQFLRVAFWFGSNGFGTILGAAIPYGLEVHKSSYSMKAWKLIFIVVGSITIALGFVILAHVPDTPAGAWFLTEEEKRLVVERIRTNQQGFGNKHFKRYQFMEAVTDYKTWLLFLFGLSTNIPSGGMTSFGNILLTEDMGYDVKQSLLMQMPSGAVELTACLGLAYISTLVRARMPMAFIGTGVVVLAQCLLAFGTSSPVKMAGYNLYAFVPIGFICMLSVVASNVAGHTKKVTTNAILLVGYCVGSLIGPQTFRESQAPNYHGAKIAILTCGIISWLTIGAVWIAYVRENKKKDIINKEEYPTFENHEFADLTDKENIEFRYQT</sequence>
<feature type="transmembrane region" description="Helical" evidence="6">
    <location>
        <begin position="111"/>
        <end position="134"/>
    </location>
</feature>
<keyword evidence="2" id="KW-0813">Transport</keyword>
<feature type="transmembrane region" description="Helical" evidence="6">
    <location>
        <begin position="146"/>
        <end position="168"/>
    </location>
</feature>
<keyword evidence="5 6" id="KW-0472">Membrane</keyword>
<keyword evidence="4 6" id="KW-1133">Transmembrane helix</keyword>
<dbReference type="CDD" id="cd17327">
    <property type="entry name" value="MFS_FEN2_like"/>
    <property type="match status" value="1"/>
</dbReference>
<dbReference type="EMBL" id="OZ004254">
    <property type="protein sequence ID" value="CAK7896347.1"/>
    <property type="molecule type" value="Genomic_DNA"/>
</dbReference>
<evidence type="ECO:0000313" key="7">
    <source>
        <dbReference type="EMBL" id="CAK7896347.1"/>
    </source>
</evidence>
<reference evidence="7 8" key="1">
    <citation type="submission" date="2024-01" db="EMBL/GenBank/DDBJ databases">
        <authorList>
            <consortium name="Genoscope - CEA"/>
            <person name="William W."/>
        </authorList>
    </citation>
    <scope>NUCLEOTIDE SEQUENCE [LARGE SCALE GENOMIC DNA]</scope>
    <source>
        <strain evidence="7 8">29B2s-10</strain>
    </source>
</reference>
<evidence type="ECO:0000256" key="2">
    <source>
        <dbReference type="ARBA" id="ARBA00022448"/>
    </source>
</evidence>
<evidence type="ECO:0000256" key="3">
    <source>
        <dbReference type="ARBA" id="ARBA00022692"/>
    </source>
</evidence>
<keyword evidence="8" id="KW-1185">Reference proteome</keyword>
<feature type="transmembrane region" description="Helical" evidence="6">
    <location>
        <begin position="233"/>
        <end position="255"/>
    </location>
</feature>
<feature type="transmembrane region" description="Helical" evidence="6">
    <location>
        <begin position="74"/>
        <end position="91"/>
    </location>
</feature>
<dbReference type="SUPFAM" id="SSF103473">
    <property type="entry name" value="MFS general substrate transporter"/>
    <property type="match status" value="1"/>
</dbReference>
<feature type="transmembrane region" description="Helical" evidence="6">
    <location>
        <begin position="340"/>
        <end position="360"/>
    </location>
</feature>
<evidence type="ECO:0000256" key="1">
    <source>
        <dbReference type="ARBA" id="ARBA00004141"/>
    </source>
</evidence>
<feature type="transmembrane region" description="Helical" evidence="6">
    <location>
        <begin position="366"/>
        <end position="388"/>
    </location>
</feature>
<accession>A0ABP0E785</accession>
<evidence type="ECO:0000313" key="8">
    <source>
        <dbReference type="Proteomes" id="UP001497600"/>
    </source>
</evidence>
<organism evidence="7 8">
    <name type="scientific">[Candida] anglica</name>
    <dbReference type="NCBI Taxonomy" id="148631"/>
    <lineage>
        <taxon>Eukaryota</taxon>
        <taxon>Fungi</taxon>
        <taxon>Dikarya</taxon>
        <taxon>Ascomycota</taxon>
        <taxon>Saccharomycotina</taxon>
        <taxon>Pichiomycetes</taxon>
        <taxon>Debaryomycetaceae</taxon>
        <taxon>Kurtzmaniella</taxon>
    </lineage>
</organism>
<gene>
    <name evidence="7" type="primary">DAL5</name>
    <name evidence="7" type="ORF">CAAN4_B04610</name>
</gene>